<gene>
    <name evidence="1" type="ORF">SAMN02745243_03523</name>
</gene>
<evidence type="ECO:0000313" key="2">
    <source>
        <dbReference type="Proteomes" id="UP000184301"/>
    </source>
</evidence>
<dbReference type="STRING" id="1121950.SAMN02745243_03523"/>
<reference evidence="1 2" key="1">
    <citation type="submission" date="2016-11" db="EMBL/GenBank/DDBJ databases">
        <authorList>
            <person name="Jaros S."/>
            <person name="Januszkiewicz K."/>
            <person name="Wedrychowicz H."/>
        </authorList>
    </citation>
    <scope>NUCLEOTIDE SEQUENCE [LARGE SCALE GENOMIC DNA]</scope>
    <source>
        <strain evidence="1 2">DSM 15480</strain>
    </source>
</reference>
<keyword evidence="2" id="KW-1185">Reference proteome</keyword>
<dbReference type="AlphaFoldDB" id="A0A1M6UJX2"/>
<proteinExistence type="predicted"/>
<dbReference type="Proteomes" id="UP000184301">
    <property type="component" value="Unassembled WGS sequence"/>
</dbReference>
<sequence>MVLPLGNFGAQSRKNAYGYTYADKTKPKERRYVSTNWVYPFGNTNASMVAADIYKLCYPRVEVPPCGIELHLYQNESGEIFVIADMTDEIREKYLKETINLFLEIYGVCYIFEENIQIDNSTRRQRCNWEILPAGELPSKHIKKQLMEHRQKIDTYSIFRLEYMETFKTEKIVEGINGFNGYYAYVFNNYCVLESAVYGNATYIIPKENWELLSQKKKRELFNEEKVIAKLDHTEKWQKNIMGCLTNWELHKHKV</sequence>
<name>A0A1M6UJX2_9FIRM</name>
<dbReference type="RefSeq" id="WP_073112841.1">
    <property type="nucleotide sequence ID" value="NZ_FQZY01000074.1"/>
</dbReference>
<protein>
    <submittedName>
        <fullName evidence="1">Uncharacterized protein</fullName>
    </submittedName>
</protein>
<dbReference type="EMBL" id="FQZY01000074">
    <property type="protein sequence ID" value="SHK69512.1"/>
    <property type="molecule type" value="Genomic_DNA"/>
</dbReference>
<organism evidence="1 2">
    <name type="scientific">Hespellia stercorisuis DSM 15480</name>
    <dbReference type="NCBI Taxonomy" id="1121950"/>
    <lineage>
        <taxon>Bacteria</taxon>
        <taxon>Bacillati</taxon>
        <taxon>Bacillota</taxon>
        <taxon>Clostridia</taxon>
        <taxon>Lachnospirales</taxon>
        <taxon>Lachnospiraceae</taxon>
        <taxon>Hespellia</taxon>
    </lineage>
</organism>
<evidence type="ECO:0000313" key="1">
    <source>
        <dbReference type="EMBL" id="SHK69512.1"/>
    </source>
</evidence>
<accession>A0A1M6UJX2</accession>
<dbReference type="OrthoDB" id="4775248at2"/>